<proteinExistence type="predicted"/>
<protein>
    <submittedName>
        <fullName evidence="1">Uncharacterized protein</fullName>
    </submittedName>
</protein>
<evidence type="ECO:0000313" key="2">
    <source>
        <dbReference type="Proteomes" id="UP000320513"/>
    </source>
</evidence>
<accession>A0A557WWK7</accession>
<dbReference type="RefSeq" id="WP_144957110.1">
    <property type="nucleotide sequence ID" value="NZ_VMQU01000217.1"/>
</dbReference>
<name>A0A557WWK7_9MYCO</name>
<organism evidence="1 2">
    <name type="scientific">Mycobacterium helveticum</name>
    <dbReference type="NCBI Taxonomy" id="2592811"/>
    <lineage>
        <taxon>Bacteria</taxon>
        <taxon>Bacillati</taxon>
        <taxon>Actinomycetota</taxon>
        <taxon>Actinomycetes</taxon>
        <taxon>Mycobacteriales</taxon>
        <taxon>Mycobacteriaceae</taxon>
        <taxon>Mycobacterium</taxon>
    </lineage>
</organism>
<gene>
    <name evidence="1" type="ORF">FPZ47_26610</name>
</gene>
<reference evidence="1 2" key="1">
    <citation type="submission" date="2019-07" db="EMBL/GenBank/DDBJ databases">
        <title>New Mycobacterium species.</title>
        <authorList>
            <person name="Tortoli E."/>
            <person name="Ghielmetti G."/>
            <person name="Friedel U."/>
            <person name="Trovato A."/>
        </authorList>
    </citation>
    <scope>NUCLEOTIDE SEQUENCE [LARGE SCALE GENOMIC DNA]</scope>
    <source>
        <strain evidence="1 2">16-83</strain>
    </source>
</reference>
<keyword evidence="2" id="KW-1185">Reference proteome</keyword>
<sequence length="59" mass="5823">MSDVISTWIANGGSTSGFGPLTAAVLQTQNVSQASQAGIVASQAFLRALIDAATNGGTV</sequence>
<dbReference type="EMBL" id="VMQU01000217">
    <property type="protein sequence ID" value="TVS77648.1"/>
    <property type="molecule type" value="Genomic_DNA"/>
</dbReference>
<evidence type="ECO:0000313" key="1">
    <source>
        <dbReference type="EMBL" id="TVS77648.1"/>
    </source>
</evidence>
<dbReference type="Proteomes" id="UP000320513">
    <property type="component" value="Unassembled WGS sequence"/>
</dbReference>
<comment type="caution">
    <text evidence="1">The sequence shown here is derived from an EMBL/GenBank/DDBJ whole genome shotgun (WGS) entry which is preliminary data.</text>
</comment>
<dbReference type="AlphaFoldDB" id="A0A557WWK7"/>